<feature type="transmembrane region" description="Helical" evidence="6">
    <location>
        <begin position="35"/>
        <end position="61"/>
    </location>
</feature>
<dbReference type="Proteomes" id="UP000247702">
    <property type="component" value="Unassembled WGS sequence"/>
</dbReference>
<evidence type="ECO:0000256" key="3">
    <source>
        <dbReference type="ARBA" id="ARBA00022692"/>
    </source>
</evidence>
<dbReference type="PANTHER" id="PTHR13314:SF2">
    <property type="entry name" value="CALCIUM CHANNEL FLOWER HOMOLOG"/>
    <property type="match status" value="1"/>
</dbReference>
<dbReference type="OrthoDB" id="5591789at2759"/>
<evidence type="ECO:0000313" key="8">
    <source>
        <dbReference type="EMBL" id="GES94318.1"/>
    </source>
</evidence>
<evidence type="ECO:0000256" key="1">
    <source>
        <dbReference type="ARBA" id="ARBA00004127"/>
    </source>
</evidence>
<dbReference type="STRING" id="94130.A0A2Z6QPP0"/>
<name>A0A2Z6QPP0_9GLOM</name>
<reference evidence="7 9" key="1">
    <citation type="submission" date="2017-11" db="EMBL/GenBank/DDBJ databases">
        <title>The genome of Rhizophagus clarus HR1 reveals common genetic basis of auxotrophy among arbuscular mycorrhizal fungi.</title>
        <authorList>
            <person name="Kobayashi Y."/>
        </authorList>
    </citation>
    <scope>NUCLEOTIDE SEQUENCE [LARGE SCALE GENOMIC DNA]</scope>
    <source>
        <strain evidence="7 9">HR1</strain>
    </source>
</reference>
<dbReference type="GO" id="GO:0016020">
    <property type="term" value="C:membrane"/>
    <property type="evidence" value="ECO:0007669"/>
    <property type="project" value="InterPro"/>
</dbReference>
<dbReference type="EMBL" id="BEXD01001057">
    <property type="protein sequence ID" value="GBB91997.1"/>
    <property type="molecule type" value="Genomic_DNA"/>
</dbReference>
<feature type="transmembrane region" description="Helical" evidence="6">
    <location>
        <begin position="104"/>
        <end position="123"/>
    </location>
</feature>
<evidence type="ECO:0000313" key="7">
    <source>
        <dbReference type="EMBL" id="GBB91997.1"/>
    </source>
</evidence>
<reference evidence="8" key="2">
    <citation type="submission" date="2019-10" db="EMBL/GenBank/DDBJ databases">
        <title>Conservation and host-specific expression of non-tandemly repeated heterogenous ribosome RNA gene in arbuscular mycorrhizal fungi.</title>
        <authorList>
            <person name="Maeda T."/>
            <person name="Kobayashi Y."/>
            <person name="Nakagawa T."/>
            <person name="Ezawa T."/>
            <person name="Yamaguchi K."/>
            <person name="Bino T."/>
            <person name="Nishimoto Y."/>
            <person name="Shigenobu S."/>
            <person name="Kawaguchi M."/>
        </authorList>
    </citation>
    <scope>NUCLEOTIDE SEQUENCE</scope>
    <source>
        <strain evidence="8">HR1</strain>
    </source>
</reference>
<keyword evidence="4 6" id="KW-1133">Transmembrane helix</keyword>
<evidence type="ECO:0000256" key="4">
    <source>
        <dbReference type="ARBA" id="ARBA00022989"/>
    </source>
</evidence>
<feature type="transmembrane region" description="Helical" evidence="6">
    <location>
        <begin position="81"/>
        <end position="98"/>
    </location>
</feature>
<dbReference type="GO" id="GO:0016192">
    <property type="term" value="P:vesicle-mediated transport"/>
    <property type="evidence" value="ECO:0007669"/>
    <property type="project" value="TreeGrafter"/>
</dbReference>
<proteinExistence type="inferred from homology"/>
<evidence type="ECO:0000256" key="2">
    <source>
        <dbReference type="ARBA" id="ARBA00005738"/>
    </source>
</evidence>
<dbReference type="AlphaFoldDB" id="A0A2Z6QPP0"/>
<dbReference type="Proteomes" id="UP000615446">
    <property type="component" value="Unassembled WGS sequence"/>
</dbReference>
<evidence type="ECO:0000256" key="6">
    <source>
        <dbReference type="SAM" id="Phobius"/>
    </source>
</evidence>
<dbReference type="GO" id="GO:0012505">
    <property type="term" value="C:endomembrane system"/>
    <property type="evidence" value="ECO:0007669"/>
    <property type="project" value="UniProtKB-SubCell"/>
</dbReference>
<dbReference type="InterPro" id="IPR019365">
    <property type="entry name" value="TVP18/Ca-channel_flower"/>
</dbReference>
<organism evidence="7 9">
    <name type="scientific">Rhizophagus clarus</name>
    <dbReference type="NCBI Taxonomy" id="94130"/>
    <lineage>
        <taxon>Eukaryota</taxon>
        <taxon>Fungi</taxon>
        <taxon>Fungi incertae sedis</taxon>
        <taxon>Mucoromycota</taxon>
        <taxon>Glomeromycotina</taxon>
        <taxon>Glomeromycetes</taxon>
        <taxon>Glomerales</taxon>
        <taxon>Glomeraceae</taxon>
        <taxon>Rhizophagus</taxon>
    </lineage>
</organism>
<evidence type="ECO:0000313" key="9">
    <source>
        <dbReference type="Proteomes" id="UP000247702"/>
    </source>
</evidence>
<keyword evidence="3 6" id="KW-0812">Transmembrane</keyword>
<sequence length="139" mass="15159">MGFVEELKSKNFSIYAQWAGILSIPFLFIAGGLAFISFVIFAVIAWILAFILVFIEIPFCLKICPTSPNFDAFIRIFENNLFRTVGYVVFAVVTFAFVSKSVFYVLPGLSLAIAGICYGIAALKHQSHASSKLTGGTGV</sequence>
<keyword evidence="9" id="KW-1185">Reference proteome</keyword>
<evidence type="ECO:0000256" key="5">
    <source>
        <dbReference type="ARBA" id="ARBA00023136"/>
    </source>
</evidence>
<keyword evidence="5 6" id="KW-0472">Membrane</keyword>
<dbReference type="PANTHER" id="PTHR13314">
    <property type="entry name" value="CALCIUM CHANNEL FLOWER HOMOLOG"/>
    <property type="match status" value="1"/>
</dbReference>
<dbReference type="SMART" id="SM01077">
    <property type="entry name" value="Cg6151-P"/>
    <property type="match status" value="1"/>
</dbReference>
<comment type="subcellular location">
    <subcellularLocation>
        <location evidence="1">Endomembrane system</location>
        <topology evidence="1">Multi-pass membrane protein</topology>
    </subcellularLocation>
</comment>
<gene>
    <name evidence="8" type="ORF">RCL2_002105800</name>
    <name evidence="7" type="ORF">RclHR1_01950009</name>
</gene>
<protein>
    <submittedName>
        <fullName evidence="8">Clathrin-coated vesicle protein</fullName>
    </submittedName>
</protein>
<comment type="similarity">
    <text evidence="2">Belongs to the TVP18 family.</text>
</comment>
<feature type="transmembrane region" description="Helical" evidence="6">
    <location>
        <begin position="12"/>
        <end position="29"/>
    </location>
</feature>
<comment type="caution">
    <text evidence="7">The sequence shown here is derived from an EMBL/GenBank/DDBJ whole genome shotgun (WGS) entry which is preliminary data.</text>
</comment>
<dbReference type="Pfam" id="PF10233">
    <property type="entry name" value="Cg6151-P"/>
    <property type="match status" value="1"/>
</dbReference>
<dbReference type="EMBL" id="BLAL01000234">
    <property type="protein sequence ID" value="GES94318.1"/>
    <property type="molecule type" value="Genomic_DNA"/>
</dbReference>
<accession>A0A2Z6QPP0</accession>